<feature type="compositionally biased region" description="Basic residues" evidence="1">
    <location>
        <begin position="59"/>
        <end position="79"/>
    </location>
</feature>
<evidence type="ECO:0000313" key="2">
    <source>
        <dbReference type="EMBL" id="GMI24478.1"/>
    </source>
</evidence>
<name>A0ABQ6MEB2_9STRA</name>
<feature type="compositionally biased region" description="Basic and acidic residues" evidence="1">
    <location>
        <begin position="165"/>
        <end position="177"/>
    </location>
</feature>
<dbReference type="Proteomes" id="UP001165060">
    <property type="component" value="Unassembled WGS sequence"/>
</dbReference>
<feature type="non-terminal residue" evidence="2">
    <location>
        <position position="1"/>
    </location>
</feature>
<keyword evidence="3" id="KW-1185">Reference proteome</keyword>
<feature type="compositionally biased region" description="Pro residues" evidence="1">
    <location>
        <begin position="81"/>
        <end position="97"/>
    </location>
</feature>
<feature type="compositionally biased region" description="Pro residues" evidence="1">
    <location>
        <begin position="178"/>
        <end position="190"/>
    </location>
</feature>
<feature type="compositionally biased region" description="Low complexity" evidence="1">
    <location>
        <begin position="118"/>
        <end position="135"/>
    </location>
</feature>
<accession>A0ABQ6MEB2</accession>
<reference evidence="2 3" key="1">
    <citation type="journal article" date="2023" name="Commun. Biol.">
        <title>Genome analysis of Parmales, the sister group of diatoms, reveals the evolutionary specialization of diatoms from phago-mixotrophs to photoautotrophs.</title>
        <authorList>
            <person name="Ban H."/>
            <person name="Sato S."/>
            <person name="Yoshikawa S."/>
            <person name="Yamada K."/>
            <person name="Nakamura Y."/>
            <person name="Ichinomiya M."/>
            <person name="Sato N."/>
            <person name="Blanc-Mathieu R."/>
            <person name="Endo H."/>
            <person name="Kuwata A."/>
            <person name="Ogata H."/>
        </authorList>
    </citation>
    <scope>NUCLEOTIDE SEQUENCE [LARGE SCALE GENOMIC DNA]</scope>
</reference>
<evidence type="ECO:0000313" key="3">
    <source>
        <dbReference type="Proteomes" id="UP001165060"/>
    </source>
</evidence>
<dbReference type="EMBL" id="BRYB01002717">
    <property type="protein sequence ID" value="GMI24478.1"/>
    <property type="molecule type" value="Genomic_DNA"/>
</dbReference>
<feature type="region of interest" description="Disordered" evidence="1">
    <location>
        <begin position="1"/>
        <end position="205"/>
    </location>
</feature>
<proteinExistence type="predicted"/>
<sequence length="326" mass="34074">GGGEEEELELGRRGRRGKATAAEAPAPAPPPPEKPRRSGRAAPPPAAPADPDAAGEKPRRAKRTYAKPARSRRGRKARKGSPPPSPPPTPPTPPSPPSRDDLSMPPPPTRSPRGDTESQQLLHDPLLLALSSSMAESERLLAESPRAPPGPVFTPPSVRLRRKRKEADLMSAEDRDAPPAPPRPPAPAPAGPARRRPERTAHALSQPGWCSAPALALPASSLALLPTIPYPSRLGEAALLPPPPDPPALELRLGALGARWLVHRVPGGHLSDSLAERLALLFEAALALPENGGRRGALVLAGGATVGMGWGLPRLTGIHVVVQVAP</sequence>
<evidence type="ECO:0000256" key="1">
    <source>
        <dbReference type="SAM" id="MobiDB-lite"/>
    </source>
</evidence>
<gene>
    <name evidence="2" type="ORF">TeGR_g11305</name>
</gene>
<protein>
    <submittedName>
        <fullName evidence="2">Uncharacterized protein</fullName>
    </submittedName>
</protein>
<comment type="caution">
    <text evidence="2">The sequence shown here is derived from an EMBL/GenBank/DDBJ whole genome shotgun (WGS) entry which is preliminary data.</text>
</comment>
<organism evidence="2 3">
    <name type="scientific">Tetraparma gracilis</name>
    <dbReference type="NCBI Taxonomy" id="2962635"/>
    <lineage>
        <taxon>Eukaryota</taxon>
        <taxon>Sar</taxon>
        <taxon>Stramenopiles</taxon>
        <taxon>Ochrophyta</taxon>
        <taxon>Bolidophyceae</taxon>
        <taxon>Parmales</taxon>
        <taxon>Triparmaceae</taxon>
        <taxon>Tetraparma</taxon>
    </lineage>
</organism>